<dbReference type="PROSITE" id="PS51450">
    <property type="entry name" value="LRR"/>
    <property type="match status" value="1"/>
</dbReference>
<dbReference type="GO" id="GO:0006952">
    <property type="term" value="P:defense response"/>
    <property type="evidence" value="ECO:0007669"/>
    <property type="project" value="UniProtKB-KW"/>
</dbReference>
<evidence type="ECO:0000313" key="8">
    <source>
        <dbReference type="RefSeq" id="NP_001284444.1"/>
    </source>
</evidence>
<dbReference type="SMART" id="SM00369">
    <property type="entry name" value="LRR_TYP"/>
    <property type="match status" value="2"/>
</dbReference>
<dbReference type="SUPFAM" id="SSF52058">
    <property type="entry name" value="L domain-like"/>
    <property type="match status" value="2"/>
</dbReference>
<feature type="domain" description="TIR" evidence="5">
    <location>
        <begin position="19"/>
        <end position="185"/>
    </location>
</feature>
<dbReference type="SUPFAM" id="SSF52200">
    <property type="entry name" value="Toll/Interleukin receptor TIR domain"/>
    <property type="match status" value="1"/>
</dbReference>
<dbReference type="Gene3D" id="3.40.50.10140">
    <property type="entry name" value="Toll/interleukin-1 receptor homology (TIR) domain"/>
    <property type="match status" value="1"/>
</dbReference>
<dbReference type="InterPro" id="IPR058192">
    <property type="entry name" value="WHD_ROQ1-like"/>
</dbReference>
<dbReference type="GO" id="GO:0043531">
    <property type="term" value="F:ADP binding"/>
    <property type="evidence" value="ECO:0007669"/>
    <property type="project" value="InterPro"/>
</dbReference>
<dbReference type="InterPro" id="IPR027417">
    <property type="entry name" value="P-loop_NTPase"/>
</dbReference>
<dbReference type="Proteomes" id="UP001652600">
    <property type="component" value="Chromosome 9"/>
</dbReference>
<reference evidence="8" key="4">
    <citation type="submission" date="2025-04" db="UniProtKB">
        <authorList>
            <consortium name="RefSeq"/>
        </authorList>
    </citation>
    <scope>IDENTIFICATION</scope>
</reference>
<dbReference type="EMBL" id="DQ287966">
    <property type="protein sequence ID" value="ABB91439.1"/>
    <property type="molecule type" value="mRNA"/>
</dbReference>
<dbReference type="RefSeq" id="NP_001284444.1">
    <property type="nucleotide sequence ID" value="NM_001297515.1"/>
</dbReference>
<reference evidence="6" key="1">
    <citation type="journal article" date="2005" name="Agric. Sci. China">
        <title>Cloning and expression analysis of downy mildew resistance-related cDNA sequences in melon.</title>
        <authorList>
            <person name="Zhao H.X."/>
            <person name="Li G."/>
        </authorList>
    </citation>
    <scope>NUCLEOTIDE SEQUENCE</scope>
</reference>
<sequence>MASSTTTKESSPFSSSPRYIFDVFLSFRGVDTRNNITNLLYEALRRQGIIVFRDDDELERGKAIANTLTNSIRQSRCTIVILSKRYADSKWCLRELVEIVKCKNSFNQIVLVVFYKIKPSDVNSPTGIFEKFFVDFENDVKENFEEVQDWRNAMEVVGGLTPWVVNEQTETEEVQKIVKHAFDLLRPDLLSHDENLVGMNLRLKKMNMLMGIGLDDKRFIGIWGMGGVGKTTIAKAVFKSVAREFHGSCILENVKKTLKNVRGLVSLQEKLLSDTLMRGKVQIKDGEGVEMIKKNLGNRKVFVVLDDVDHFSQVKDLAGGEEWFGCGSRIIITTRDEGLLLSLGIDIRYNVESFGDEEALQLFCHEAFGVKFPKKGYLDLCMPFVEYAEGLPLAIKALGHSLHNRLFKSWEGAIRKLNNSLNRQVYENLKISYDALGKEERRIFLYIACFLKGQSKDLVIDTFVSFEIDAADGLLTRKKAADVLCIKETAADALKKLQEKSLITVVNDKIQMHNLHQKLGQEIFREESSRKSSRLWHREDMNHALRHKQGVEAIETIALDSNEHGESHLNTKFFSAMTGLKVLRVHNVFLSGDLEYLSSKLRLLSWHGYPFRNLPSDFQPNELLELNLQNSCIENFWRETEKLDKLKVINLSNSKFLLKTPDLSTVPNLERLVLNGCIRLQELHLSVGILKHLIFLDLKDCKSLKSICSNISLESLKILILSGCSRLENFPEIVGNMKLLTELHLDGTAIRKLHASIGKLTSLVLLDLRNCKNLLTLPNAIGCLTSIKHLALGGCSKLDQIPDSLGNISCLEKLDVSGTSISHIPLSLRLLTNLKALNCKGLSRKLCHSLFPLWSTPRSNDSHSFGLRLITCFSNFHSVKVLNFSDCKLADGDIPDDLSCLSSLHFLDLSRNLFTNLPNSLGQLINLRCLVLDNCSRLRSLPKFPVSLLYVLARDCVSLKEDYNKEDRGPMSETEVRVLSYPSSAEDQNSKISQMISSMCTAWENGG</sequence>
<dbReference type="InterPro" id="IPR042197">
    <property type="entry name" value="Apaf_helical"/>
</dbReference>
<proteinExistence type="evidence at transcript level"/>
<dbReference type="GO" id="GO:0007165">
    <property type="term" value="P:signal transduction"/>
    <property type="evidence" value="ECO:0007669"/>
    <property type="project" value="InterPro"/>
</dbReference>
<dbReference type="GO" id="GO:0051707">
    <property type="term" value="P:response to other organism"/>
    <property type="evidence" value="ECO:0007669"/>
    <property type="project" value="UniProtKB-ARBA"/>
</dbReference>
<dbReference type="Pfam" id="PF23598">
    <property type="entry name" value="LRR_14"/>
    <property type="match status" value="1"/>
</dbReference>
<dbReference type="SUPFAM" id="SSF52540">
    <property type="entry name" value="P-loop containing nucleoside triphosphate hydrolases"/>
    <property type="match status" value="1"/>
</dbReference>
<dbReference type="GeneID" id="103498646"/>
<dbReference type="KEGG" id="cmo:103498646"/>
<dbReference type="SMART" id="SM00255">
    <property type="entry name" value="TIR"/>
    <property type="match status" value="1"/>
</dbReference>
<evidence type="ECO:0000256" key="3">
    <source>
        <dbReference type="ARBA" id="ARBA00022821"/>
    </source>
</evidence>
<dbReference type="InterPro" id="IPR002182">
    <property type="entry name" value="NB-ARC"/>
</dbReference>
<evidence type="ECO:0000256" key="4">
    <source>
        <dbReference type="ARBA" id="ARBA00023027"/>
    </source>
</evidence>
<dbReference type="InterPro" id="IPR044974">
    <property type="entry name" value="Disease_R_plants"/>
</dbReference>
<keyword evidence="1" id="KW-0433">Leucine-rich repeat</keyword>
<dbReference type="PANTHER" id="PTHR11017">
    <property type="entry name" value="LEUCINE-RICH REPEAT-CONTAINING PROTEIN"/>
    <property type="match status" value="1"/>
</dbReference>
<dbReference type="Gene3D" id="1.10.8.430">
    <property type="entry name" value="Helical domain of apoptotic protease-activating factors"/>
    <property type="match status" value="1"/>
</dbReference>
<dbReference type="AlphaFoldDB" id="Q2V726"/>
<dbReference type="InterPro" id="IPR032675">
    <property type="entry name" value="LRR_dom_sf"/>
</dbReference>
<dbReference type="Pfam" id="PF23282">
    <property type="entry name" value="WHD_ROQ1"/>
    <property type="match status" value="1"/>
</dbReference>
<evidence type="ECO:0000256" key="1">
    <source>
        <dbReference type="ARBA" id="ARBA00022614"/>
    </source>
</evidence>
<reference evidence="6" key="3">
    <citation type="submission" date="2005-11" db="EMBL/GenBank/DDBJ databases">
        <authorList>
            <person name="Li J.Y."/>
            <person name="Li G."/>
            <person name="Zhao H.X."/>
        </authorList>
    </citation>
    <scope>NUCLEOTIDE SEQUENCE</scope>
</reference>
<dbReference type="PRINTS" id="PR00364">
    <property type="entry name" value="DISEASERSIST"/>
</dbReference>
<dbReference type="InterPro" id="IPR003591">
    <property type="entry name" value="Leu-rich_rpt_typical-subtyp"/>
</dbReference>
<dbReference type="Gene3D" id="3.40.50.300">
    <property type="entry name" value="P-loop containing nucleotide triphosphate hydrolases"/>
    <property type="match status" value="1"/>
</dbReference>
<dbReference type="PANTHER" id="PTHR11017:SF570">
    <property type="entry name" value="DISEASE RESISTANCE PROTEIN (TIR-NBS CLASS)-RELATED"/>
    <property type="match status" value="1"/>
</dbReference>
<evidence type="ECO:0000259" key="5">
    <source>
        <dbReference type="PROSITE" id="PS50104"/>
    </source>
</evidence>
<dbReference type="Pfam" id="PF00931">
    <property type="entry name" value="NB-ARC"/>
    <property type="match status" value="1"/>
</dbReference>
<dbReference type="InterPro" id="IPR055414">
    <property type="entry name" value="LRR_R13L4/SHOC2-like"/>
</dbReference>
<dbReference type="FunFam" id="3.40.50.10140:FF:000007">
    <property type="entry name" value="Disease resistance protein (TIR-NBS-LRR class)"/>
    <property type="match status" value="1"/>
</dbReference>
<evidence type="ECO:0000313" key="7">
    <source>
        <dbReference type="Proteomes" id="UP001652600"/>
    </source>
</evidence>
<keyword evidence="4" id="KW-0520">NAD</keyword>
<gene>
    <name evidence="8" type="primary">MRGH-J</name>
    <name evidence="8" type="synonym">MRGH12</name>
    <name evidence="8" type="synonym">NBS-1</name>
    <name evidence="8" type="synonym">RGH12</name>
</gene>
<evidence type="ECO:0000313" key="6">
    <source>
        <dbReference type="EMBL" id="ABB91439.1"/>
    </source>
</evidence>
<dbReference type="InterPro" id="IPR001611">
    <property type="entry name" value="Leu-rich_rpt"/>
</dbReference>
<dbReference type="Gene3D" id="3.80.10.10">
    <property type="entry name" value="Ribonuclease Inhibitor"/>
    <property type="match status" value="2"/>
</dbReference>
<dbReference type="InterPro" id="IPR000157">
    <property type="entry name" value="TIR_dom"/>
</dbReference>
<accession>Q2V726</accession>
<reference evidence="8" key="2">
    <citation type="journal article" date="2005" name="Mol. Genet. Genomics">
        <title>Analysis of the melon genome in regions encompassing TIR-NBS-LRR resistance genes.</title>
        <authorList>
            <person name="van Leeuwen H."/>
            <person name="Garcia-Mas J."/>
            <person name="Coca M."/>
            <person name="Puigdomenech P."/>
            <person name="Monfort A."/>
        </authorList>
    </citation>
    <scope>NUCLEOTIDE SEQUENCE</scope>
</reference>
<evidence type="ECO:0000256" key="2">
    <source>
        <dbReference type="ARBA" id="ARBA00022737"/>
    </source>
</evidence>
<keyword evidence="7" id="KW-1185">Reference proteome</keyword>
<keyword evidence="3" id="KW-0611">Plant defense</keyword>
<dbReference type="InterPro" id="IPR035897">
    <property type="entry name" value="Toll_tir_struct_dom_sf"/>
</dbReference>
<protein>
    <submittedName>
        <fullName evidence="6">MRGH-J</fullName>
    </submittedName>
    <submittedName>
        <fullName evidence="8">Uncharacterized protein LOC103498646</fullName>
    </submittedName>
</protein>
<keyword evidence="2" id="KW-0677">Repeat</keyword>
<organism evidence="6">
    <name type="scientific">Cucumis melo</name>
    <name type="common">Muskmelon</name>
    <dbReference type="NCBI Taxonomy" id="3656"/>
    <lineage>
        <taxon>Eukaryota</taxon>
        <taxon>Viridiplantae</taxon>
        <taxon>Streptophyta</taxon>
        <taxon>Embryophyta</taxon>
        <taxon>Tracheophyta</taxon>
        <taxon>Spermatophyta</taxon>
        <taxon>Magnoliopsida</taxon>
        <taxon>eudicotyledons</taxon>
        <taxon>Gunneridae</taxon>
        <taxon>Pentapetalae</taxon>
        <taxon>rosids</taxon>
        <taxon>fabids</taxon>
        <taxon>Cucurbitales</taxon>
        <taxon>Cucurbitaceae</taxon>
        <taxon>Benincaseae</taxon>
        <taxon>Cucumis</taxon>
    </lineage>
</organism>
<dbReference type="OrthoDB" id="1357022at2759"/>
<dbReference type="Pfam" id="PF01582">
    <property type="entry name" value="TIR"/>
    <property type="match status" value="1"/>
</dbReference>
<dbReference type="PROSITE" id="PS50104">
    <property type="entry name" value="TIR"/>
    <property type="match status" value="1"/>
</dbReference>
<name>Q2V726_CUCME</name>